<protein>
    <recommendedName>
        <fullName evidence="2">Helix-hairpin-helix domain-containing protein</fullName>
    </recommendedName>
</protein>
<dbReference type="Gene3D" id="1.10.150.320">
    <property type="entry name" value="Photosystem II 12 kDa extrinsic protein"/>
    <property type="match status" value="2"/>
</dbReference>
<organism evidence="1">
    <name type="scientific">marine metagenome</name>
    <dbReference type="NCBI Taxonomy" id="408172"/>
    <lineage>
        <taxon>unclassified sequences</taxon>
        <taxon>metagenomes</taxon>
        <taxon>ecological metagenomes</taxon>
    </lineage>
</organism>
<name>A0A381NAZ3_9ZZZZ</name>
<dbReference type="InterPro" id="IPR051675">
    <property type="entry name" value="Endo/Exo/Phosphatase_dom_1"/>
</dbReference>
<dbReference type="EMBL" id="UINC01000237">
    <property type="protein sequence ID" value="SUZ51756.1"/>
    <property type="molecule type" value="Genomic_DNA"/>
</dbReference>
<dbReference type="PANTHER" id="PTHR21180">
    <property type="entry name" value="ENDONUCLEASE/EXONUCLEASE/PHOSPHATASE FAMILY DOMAIN-CONTAINING PROTEIN 1"/>
    <property type="match status" value="1"/>
</dbReference>
<dbReference type="SUPFAM" id="SSF81585">
    <property type="entry name" value="PsbU/PolX domain-like"/>
    <property type="match status" value="1"/>
</dbReference>
<gene>
    <name evidence="1" type="ORF">METZ01_LOCUS4610</name>
</gene>
<accession>A0A381NAZ3</accession>
<dbReference type="SUPFAM" id="SSF47781">
    <property type="entry name" value="RuvA domain 2-like"/>
    <property type="match status" value="2"/>
</dbReference>
<reference evidence="1" key="1">
    <citation type="submission" date="2018-05" db="EMBL/GenBank/DDBJ databases">
        <authorList>
            <person name="Lanie J.A."/>
            <person name="Ng W.-L."/>
            <person name="Kazmierczak K.M."/>
            <person name="Andrzejewski T.M."/>
            <person name="Davidsen T.M."/>
            <person name="Wayne K.J."/>
            <person name="Tettelin H."/>
            <person name="Glass J.I."/>
            <person name="Rusch D."/>
            <person name="Podicherti R."/>
            <person name="Tsui H.-C.T."/>
            <person name="Winkler M.E."/>
        </authorList>
    </citation>
    <scope>NUCLEOTIDE SEQUENCE</scope>
</reference>
<proteinExistence type="predicted"/>
<evidence type="ECO:0008006" key="2">
    <source>
        <dbReference type="Google" id="ProtNLM"/>
    </source>
</evidence>
<dbReference type="InterPro" id="IPR010994">
    <property type="entry name" value="RuvA_2-like"/>
</dbReference>
<dbReference type="AlphaFoldDB" id="A0A381NAZ3"/>
<sequence>MALIAVFAAVGSFAQVGTNNSVLNPNLASADELQAAPHIDSTIAQAIIAGRPYLTATALDATLSAATLSDQQRTEVFVNLFVPINLNTASEEEMMLVPGVGGRMAHEFDEYRPWEGGILRFRREIGKYVDDDEVARLEKYVFVPMDLNAASSEDFLTIPGVGNRMVHEFEEYRPYVNMAQFEREIGKYVDENEVARLARYVYIEQ</sequence>
<dbReference type="PANTHER" id="PTHR21180:SF32">
    <property type="entry name" value="ENDONUCLEASE_EXONUCLEASE_PHOSPHATASE FAMILY DOMAIN-CONTAINING PROTEIN 1"/>
    <property type="match status" value="1"/>
</dbReference>
<evidence type="ECO:0000313" key="1">
    <source>
        <dbReference type="EMBL" id="SUZ51756.1"/>
    </source>
</evidence>